<dbReference type="Proteomes" id="UP000028501">
    <property type="component" value="Chromosome"/>
</dbReference>
<dbReference type="Pfam" id="PF06510">
    <property type="entry name" value="DUF1102"/>
    <property type="match status" value="1"/>
</dbReference>
<dbReference type="InterPro" id="IPR009482">
    <property type="entry name" value="DUF1102"/>
</dbReference>
<dbReference type="HOGENOM" id="CLU_116585_0_0_2"/>
<name>A0A075WNF8_ARCFL</name>
<evidence type="ECO:0008006" key="3">
    <source>
        <dbReference type="Google" id="ProtNLM"/>
    </source>
</evidence>
<gene>
    <name evidence="1" type="ORF">AFULGI_00023480</name>
</gene>
<evidence type="ECO:0000313" key="2">
    <source>
        <dbReference type="Proteomes" id="UP000028501"/>
    </source>
</evidence>
<dbReference type="EMBL" id="CP006577">
    <property type="protein sequence ID" value="AIG99068.1"/>
    <property type="molecule type" value="Genomic_DNA"/>
</dbReference>
<dbReference type="KEGG" id="afg:AFULGI_00023480"/>
<dbReference type="RefSeq" id="WP_052358802.1">
    <property type="nucleotide sequence ID" value="NZ_CP006577.1"/>
</dbReference>
<reference evidence="1 2" key="1">
    <citation type="submission" date="2013-07" db="EMBL/GenBank/DDBJ databases">
        <title>Genome of Archaeoglobus fulgidus.</title>
        <authorList>
            <person name="Fiebig A."/>
            <person name="Birkeland N.-K."/>
        </authorList>
    </citation>
    <scope>NUCLEOTIDE SEQUENCE [LARGE SCALE GENOMIC DNA]</scope>
    <source>
        <strain evidence="1 2">DSM 8774</strain>
    </source>
</reference>
<dbReference type="AlphaFoldDB" id="A0A075WNF8"/>
<evidence type="ECO:0000313" key="1">
    <source>
        <dbReference type="EMBL" id="AIG99068.1"/>
    </source>
</evidence>
<sequence length="152" mass="16376">MKKLVIAITLLLIALGLRAPAISAIAAETINGVLLYSPSPYGSNEENLTIDITENNPNYPGYGKGLSPGSTYRFDDLLRIENGNGFPVCVVLHSQSDLIRFYTSGEALQTISFSLAVNESISVGVEFSSTELGLMEESYSIKTFEGECDEAV</sequence>
<proteinExistence type="predicted"/>
<organism evidence="1 2">
    <name type="scientific">Archaeoglobus fulgidus DSM 8774</name>
    <dbReference type="NCBI Taxonomy" id="1344584"/>
    <lineage>
        <taxon>Archaea</taxon>
        <taxon>Methanobacteriati</taxon>
        <taxon>Methanobacteriota</taxon>
        <taxon>Archaeoglobi</taxon>
        <taxon>Archaeoglobales</taxon>
        <taxon>Archaeoglobaceae</taxon>
        <taxon>Archaeoglobus</taxon>
    </lineage>
</organism>
<protein>
    <recommendedName>
        <fullName evidence="3">DUF1102 domain-containing protein</fullName>
    </recommendedName>
</protein>
<accession>A0A075WNF8</accession>
<dbReference type="GeneID" id="25399256"/>